<feature type="domain" description="N-acetyltransferase" evidence="1">
    <location>
        <begin position="32"/>
        <end position="182"/>
    </location>
</feature>
<protein>
    <submittedName>
        <fullName evidence="2">GNAT family N-acetyltransferase</fullName>
    </submittedName>
</protein>
<dbReference type="AlphaFoldDB" id="A0A432YRT5"/>
<dbReference type="Gene3D" id="3.40.630.30">
    <property type="match status" value="1"/>
</dbReference>
<keyword evidence="2" id="KW-0808">Transferase</keyword>
<dbReference type="Pfam" id="PF13302">
    <property type="entry name" value="Acetyltransf_3"/>
    <property type="match status" value="1"/>
</dbReference>
<dbReference type="EMBL" id="PIQA01000006">
    <property type="protein sequence ID" value="RUO64324.1"/>
    <property type="molecule type" value="Genomic_DNA"/>
</dbReference>
<organism evidence="2 3">
    <name type="scientific">Idiomarina piscisalsi</name>
    <dbReference type="NCBI Taxonomy" id="1096243"/>
    <lineage>
        <taxon>Bacteria</taxon>
        <taxon>Pseudomonadati</taxon>
        <taxon>Pseudomonadota</taxon>
        <taxon>Gammaproteobacteria</taxon>
        <taxon>Alteromonadales</taxon>
        <taxon>Idiomarinaceae</taxon>
        <taxon>Idiomarina</taxon>
    </lineage>
</organism>
<dbReference type="SUPFAM" id="SSF55729">
    <property type="entry name" value="Acyl-CoA N-acyltransferases (Nat)"/>
    <property type="match status" value="1"/>
</dbReference>
<evidence type="ECO:0000259" key="1">
    <source>
        <dbReference type="Pfam" id="PF13302"/>
    </source>
</evidence>
<dbReference type="InterPro" id="IPR016181">
    <property type="entry name" value="Acyl_CoA_acyltransferase"/>
</dbReference>
<sequence length="206" mass="23793">MCFLALAAMPAKAGDFWQQQWTVPGEAESNNLIIRPIRESDKARFFHSYMTSQKWLYKKLGWAWPSEKSTLEQNSTMVDYHLEQAEQKTAFTYVVLDKSDNSIIGAVYMVPVASERQENSGISKSAYNAEVSWWLLESAVDNNLHNDLFALLTRWLGESWPWRQVMFPVSENNATALQLLESSKARYIGRNLDTQEKYFSYAISRK</sequence>
<evidence type="ECO:0000313" key="3">
    <source>
        <dbReference type="Proteomes" id="UP000288361"/>
    </source>
</evidence>
<gene>
    <name evidence="2" type="ORF">CWI73_08680</name>
</gene>
<name>A0A432YRT5_9GAMM</name>
<dbReference type="GO" id="GO:0016747">
    <property type="term" value="F:acyltransferase activity, transferring groups other than amino-acyl groups"/>
    <property type="evidence" value="ECO:0007669"/>
    <property type="project" value="InterPro"/>
</dbReference>
<accession>A0A432YRT5</accession>
<proteinExistence type="predicted"/>
<reference evidence="2 3" key="1">
    <citation type="journal article" date="2011" name="Front. Microbiol.">
        <title>Genomic signatures of strain selection and enhancement in Bacillus atrophaeus var. globigii, a historical biowarfare simulant.</title>
        <authorList>
            <person name="Gibbons H.S."/>
            <person name="Broomall S.M."/>
            <person name="McNew L.A."/>
            <person name="Daligault H."/>
            <person name="Chapman C."/>
            <person name="Bruce D."/>
            <person name="Karavis M."/>
            <person name="Krepps M."/>
            <person name="McGregor P.A."/>
            <person name="Hong C."/>
            <person name="Park K.H."/>
            <person name="Akmal A."/>
            <person name="Feldman A."/>
            <person name="Lin J.S."/>
            <person name="Chang W.E."/>
            <person name="Higgs B.W."/>
            <person name="Demirev P."/>
            <person name="Lindquist J."/>
            <person name="Liem A."/>
            <person name="Fochler E."/>
            <person name="Read T.D."/>
            <person name="Tapia R."/>
            <person name="Johnson S."/>
            <person name="Bishop-Lilly K.A."/>
            <person name="Detter C."/>
            <person name="Han C."/>
            <person name="Sozhamannan S."/>
            <person name="Rosenzweig C.N."/>
            <person name="Skowronski E.W."/>
        </authorList>
    </citation>
    <scope>NUCLEOTIDE SEQUENCE [LARGE SCALE GENOMIC DNA]</scope>
    <source>
        <strain evidence="2 3">TPS4-2</strain>
    </source>
</reference>
<dbReference type="InterPro" id="IPR000182">
    <property type="entry name" value="GNAT_dom"/>
</dbReference>
<comment type="caution">
    <text evidence="2">The sequence shown here is derived from an EMBL/GenBank/DDBJ whole genome shotgun (WGS) entry which is preliminary data.</text>
</comment>
<dbReference type="Proteomes" id="UP000288361">
    <property type="component" value="Unassembled WGS sequence"/>
</dbReference>
<evidence type="ECO:0000313" key="2">
    <source>
        <dbReference type="EMBL" id="RUO64324.1"/>
    </source>
</evidence>